<protein>
    <submittedName>
        <fullName evidence="1">Uncharacterized protein</fullName>
    </submittedName>
</protein>
<organism evidence="1 2">
    <name type="scientific">Dermacentor silvarum</name>
    <name type="common">Tick</name>
    <dbReference type="NCBI Taxonomy" id="543639"/>
    <lineage>
        <taxon>Eukaryota</taxon>
        <taxon>Metazoa</taxon>
        <taxon>Ecdysozoa</taxon>
        <taxon>Arthropoda</taxon>
        <taxon>Chelicerata</taxon>
        <taxon>Arachnida</taxon>
        <taxon>Acari</taxon>
        <taxon>Parasitiformes</taxon>
        <taxon>Ixodida</taxon>
        <taxon>Ixodoidea</taxon>
        <taxon>Ixodidae</taxon>
        <taxon>Rhipicephalinae</taxon>
        <taxon>Dermacentor</taxon>
    </lineage>
</organism>
<dbReference type="EMBL" id="CM023472">
    <property type="protein sequence ID" value="KAH7960539.1"/>
    <property type="molecule type" value="Genomic_DNA"/>
</dbReference>
<proteinExistence type="predicted"/>
<evidence type="ECO:0000313" key="2">
    <source>
        <dbReference type="Proteomes" id="UP000821865"/>
    </source>
</evidence>
<sequence length="194" mass="22367">MERQLRRRKYLRSQLDDILKEAEGILREQQEPATPQLTVLRDRIDALYLQIAKTDESILNEMPDDLIESETLDASKYGDKVVTMTSILRFELQNSRRSQASCQTRSQASVNVKSRLLKLELMKFDGNRQQWHRFWRQFSTAVHNKEDLSTADKFNYLSTLLSGAAASAISGLQATEECYKDAIYILKNASEMKV</sequence>
<evidence type="ECO:0000313" key="1">
    <source>
        <dbReference type="EMBL" id="KAH7960539.1"/>
    </source>
</evidence>
<gene>
    <name evidence="1" type="ORF">HPB49_021006</name>
</gene>
<comment type="caution">
    <text evidence="1">The sequence shown here is derived from an EMBL/GenBank/DDBJ whole genome shotgun (WGS) entry which is preliminary data.</text>
</comment>
<accession>A0ACB8D8E8</accession>
<dbReference type="Proteomes" id="UP000821865">
    <property type="component" value="Chromosome 3"/>
</dbReference>
<reference evidence="1" key="1">
    <citation type="submission" date="2020-05" db="EMBL/GenBank/DDBJ databases">
        <title>Large-scale comparative analyses of tick genomes elucidate their genetic diversity and vector capacities.</title>
        <authorList>
            <person name="Jia N."/>
            <person name="Wang J."/>
            <person name="Shi W."/>
            <person name="Du L."/>
            <person name="Sun Y."/>
            <person name="Zhan W."/>
            <person name="Jiang J."/>
            <person name="Wang Q."/>
            <person name="Zhang B."/>
            <person name="Ji P."/>
            <person name="Sakyi L.B."/>
            <person name="Cui X."/>
            <person name="Yuan T."/>
            <person name="Jiang B."/>
            <person name="Yang W."/>
            <person name="Lam T.T.-Y."/>
            <person name="Chang Q."/>
            <person name="Ding S."/>
            <person name="Wang X."/>
            <person name="Zhu J."/>
            <person name="Ruan X."/>
            <person name="Zhao L."/>
            <person name="Wei J."/>
            <person name="Que T."/>
            <person name="Du C."/>
            <person name="Cheng J."/>
            <person name="Dai P."/>
            <person name="Han X."/>
            <person name="Huang E."/>
            <person name="Gao Y."/>
            <person name="Liu J."/>
            <person name="Shao H."/>
            <person name="Ye R."/>
            <person name="Li L."/>
            <person name="Wei W."/>
            <person name="Wang X."/>
            <person name="Wang C."/>
            <person name="Yang T."/>
            <person name="Huo Q."/>
            <person name="Li W."/>
            <person name="Guo W."/>
            <person name="Chen H."/>
            <person name="Zhou L."/>
            <person name="Ni X."/>
            <person name="Tian J."/>
            <person name="Zhou Y."/>
            <person name="Sheng Y."/>
            <person name="Liu T."/>
            <person name="Pan Y."/>
            <person name="Xia L."/>
            <person name="Li J."/>
            <person name="Zhao F."/>
            <person name="Cao W."/>
        </authorList>
    </citation>
    <scope>NUCLEOTIDE SEQUENCE</scope>
    <source>
        <strain evidence="1">Dsil-2018</strain>
    </source>
</reference>
<keyword evidence="2" id="KW-1185">Reference proteome</keyword>
<name>A0ACB8D8E8_DERSI</name>